<evidence type="ECO:0000256" key="3">
    <source>
        <dbReference type="ARBA" id="ARBA00022692"/>
    </source>
</evidence>
<evidence type="ECO:0000256" key="2">
    <source>
        <dbReference type="ARBA" id="ARBA00009399"/>
    </source>
</evidence>
<evidence type="ECO:0000259" key="7">
    <source>
        <dbReference type="Pfam" id="PF04138"/>
    </source>
</evidence>
<comment type="similarity">
    <text evidence="2">Belongs to the GtrA family.</text>
</comment>
<protein>
    <submittedName>
        <fullName evidence="8">GtrA family protein</fullName>
    </submittedName>
</protein>
<evidence type="ECO:0000256" key="4">
    <source>
        <dbReference type="ARBA" id="ARBA00022989"/>
    </source>
</evidence>
<feature type="transmembrane region" description="Helical" evidence="6">
    <location>
        <begin position="129"/>
        <end position="149"/>
    </location>
</feature>
<keyword evidence="5 6" id="KW-0472">Membrane</keyword>
<feature type="transmembrane region" description="Helical" evidence="6">
    <location>
        <begin position="26"/>
        <end position="47"/>
    </location>
</feature>
<sequence length="181" mass="19969">MPSPTQIALRRVPHPLRPFLVRHRKLVKFLLVGGTCFVLTMAVNYGLKLTVLSAKPVTALIVATTVATVVSYVLNRQWSFRSSGAHHRELVLFLVVSALAILVNAIPQMVAEYVFNLRTPYVSRTTQEISDFLSGIILGTLLATGFRWWGMKRWVFTHRPDGVAASSSDAQAPEPSSEPVG</sequence>
<comment type="subcellular location">
    <subcellularLocation>
        <location evidence="1">Membrane</location>
        <topology evidence="1">Multi-pass membrane protein</topology>
    </subcellularLocation>
</comment>
<dbReference type="EMBL" id="JANFNG010000035">
    <property type="protein sequence ID" value="MCQ4084402.1"/>
    <property type="molecule type" value="Genomic_DNA"/>
</dbReference>
<dbReference type="PANTHER" id="PTHR38459">
    <property type="entry name" value="PROPHAGE BACTOPRENOL-LINKED GLUCOSE TRANSLOCASE HOMOLOG"/>
    <property type="match status" value="1"/>
</dbReference>
<proteinExistence type="inferred from homology"/>
<evidence type="ECO:0000256" key="5">
    <source>
        <dbReference type="ARBA" id="ARBA00023136"/>
    </source>
</evidence>
<comment type="caution">
    <text evidence="8">The sequence shown here is derived from an EMBL/GenBank/DDBJ whole genome shotgun (WGS) entry which is preliminary data.</text>
</comment>
<evidence type="ECO:0000256" key="1">
    <source>
        <dbReference type="ARBA" id="ARBA00004141"/>
    </source>
</evidence>
<feature type="transmembrane region" description="Helical" evidence="6">
    <location>
        <begin position="90"/>
        <end position="109"/>
    </location>
</feature>
<feature type="transmembrane region" description="Helical" evidence="6">
    <location>
        <begin position="59"/>
        <end position="78"/>
    </location>
</feature>
<dbReference type="PANTHER" id="PTHR38459:SF1">
    <property type="entry name" value="PROPHAGE BACTOPRENOL-LINKED GLUCOSE TRANSLOCASE HOMOLOG"/>
    <property type="match status" value="1"/>
</dbReference>
<gene>
    <name evidence="8" type="ORF">NGB36_28430</name>
</gene>
<feature type="domain" description="GtrA/DPMS transmembrane" evidence="7">
    <location>
        <begin position="28"/>
        <end position="156"/>
    </location>
</feature>
<accession>A0ABT1Q3A2</accession>
<evidence type="ECO:0000313" key="8">
    <source>
        <dbReference type="EMBL" id="MCQ4084402.1"/>
    </source>
</evidence>
<dbReference type="InterPro" id="IPR051401">
    <property type="entry name" value="GtrA_CellWall_Glycosyl"/>
</dbReference>
<evidence type="ECO:0000256" key="6">
    <source>
        <dbReference type="SAM" id="Phobius"/>
    </source>
</evidence>
<dbReference type="RefSeq" id="WP_255923466.1">
    <property type="nucleotide sequence ID" value="NZ_JANFNG010000035.1"/>
</dbReference>
<dbReference type="Proteomes" id="UP001057702">
    <property type="component" value="Unassembled WGS sequence"/>
</dbReference>
<evidence type="ECO:0000313" key="9">
    <source>
        <dbReference type="Proteomes" id="UP001057702"/>
    </source>
</evidence>
<dbReference type="InterPro" id="IPR007267">
    <property type="entry name" value="GtrA_DPMS_TM"/>
</dbReference>
<keyword evidence="3 6" id="KW-0812">Transmembrane</keyword>
<name>A0ABT1Q3A2_9ACTN</name>
<organism evidence="8 9">
    <name type="scientific">Streptomyces humicola</name>
    <dbReference type="NCBI Taxonomy" id="2953240"/>
    <lineage>
        <taxon>Bacteria</taxon>
        <taxon>Bacillati</taxon>
        <taxon>Actinomycetota</taxon>
        <taxon>Actinomycetes</taxon>
        <taxon>Kitasatosporales</taxon>
        <taxon>Streptomycetaceae</taxon>
        <taxon>Streptomyces</taxon>
    </lineage>
</organism>
<dbReference type="Pfam" id="PF04138">
    <property type="entry name" value="GtrA_DPMS_TM"/>
    <property type="match status" value="1"/>
</dbReference>
<reference evidence="8" key="1">
    <citation type="submission" date="2022-06" db="EMBL/GenBank/DDBJ databases">
        <title>Draft genome sequence of Streptomyces sp. RB6PN25 isolated from peat swamp forest in Thailand.</title>
        <authorList>
            <person name="Duangmal K."/>
            <person name="Klaysubun C."/>
        </authorList>
    </citation>
    <scope>NUCLEOTIDE SEQUENCE</scope>
    <source>
        <strain evidence="8">RB6PN25</strain>
    </source>
</reference>
<keyword evidence="4 6" id="KW-1133">Transmembrane helix</keyword>
<keyword evidence="9" id="KW-1185">Reference proteome</keyword>